<reference evidence="1 2" key="1">
    <citation type="submission" date="2015-05" db="EMBL/GenBank/DDBJ databases">
        <title>Genome sequencing and analysis of members of genus Stenotrophomonas.</title>
        <authorList>
            <person name="Patil P.P."/>
            <person name="Midha S."/>
            <person name="Patil P.B."/>
        </authorList>
    </citation>
    <scope>NUCLEOTIDE SEQUENCE [LARGE SCALE GENOMIC DNA]</scope>
    <source>
        <strain evidence="1 2">DSM 12575</strain>
    </source>
</reference>
<gene>
    <name evidence="1" type="ORF">ABB22_03230</name>
</gene>
<accession>A0ABR5NNS9</accession>
<evidence type="ECO:0000313" key="1">
    <source>
        <dbReference type="EMBL" id="KRG60376.1"/>
    </source>
</evidence>
<organism evidence="1 2">
    <name type="scientific">Stenotrophomonas nitritireducens</name>
    <dbReference type="NCBI Taxonomy" id="83617"/>
    <lineage>
        <taxon>Bacteria</taxon>
        <taxon>Pseudomonadati</taxon>
        <taxon>Pseudomonadota</taxon>
        <taxon>Gammaproteobacteria</taxon>
        <taxon>Lysobacterales</taxon>
        <taxon>Lysobacteraceae</taxon>
        <taxon>Stenotrophomonas</taxon>
    </lineage>
</organism>
<dbReference type="RefSeq" id="WP_055769477.1">
    <property type="nucleotide sequence ID" value="NZ_LDJG01000003.1"/>
</dbReference>
<evidence type="ECO:0000313" key="2">
    <source>
        <dbReference type="Proteomes" id="UP000050902"/>
    </source>
</evidence>
<name>A0ABR5NNS9_9GAMM</name>
<proteinExistence type="predicted"/>
<protein>
    <submittedName>
        <fullName evidence="1">Uncharacterized protein</fullName>
    </submittedName>
</protein>
<sequence>MAAPHDSPEALRQGLLEANSRNDVAAAQQLLCEDEAEPEVLAVFRWLFARDAGIRIMSAIFENTPAALPGEEFAAAPEGLLRLYFDRYDRNGEPNPEKSTAYPYGKVDGTYCFLVPL</sequence>
<dbReference type="EMBL" id="LDJG01000003">
    <property type="protein sequence ID" value="KRG60376.1"/>
    <property type="molecule type" value="Genomic_DNA"/>
</dbReference>
<comment type="caution">
    <text evidence="1">The sequence shown here is derived from an EMBL/GenBank/DDBJ whole genome shotgun (WGS) entry which is preliminary data.</text>
</comment>
<keyword evidence="2" id="KW-1185">Reference proteome</keyword>
<dbReference type="Proteomes" id="UP000050902">
    <property type="component" value="Unassembled WGS sequence"/>
</dbReference>